<dbReference type="GO" id="GO:0016491">
    <property type="term" value="F:oxidoreductase activity"/>
    <property type="evidence" value="ECO:0007669"/>
    <property type="project" value="InterPro"/>
</dbReference>
<keyword evidence="4" id="KW-1185">Reference proteome</keyword>
<reference evidence="4 5" key="1">
    <citation type="submission" date="2019-11" db="EMBL/GenBank/DDBJ databases">
        <authorList>
            <person name="Cho J.-C."/>
        </authorList>
    </citation>
    <scope>NUCLEOTIDE SEQUENCE [LARGE SCALE GENOMIC DNA]</scope>
    <source>
        <strain evidence="3 4">JH1073</strain>
        <strain evidence="2 5">JH702</strain>
    </source>
</reference>
<name>A0AAJ5ZDU5_9CHLR</name>
<dbReference type="Pfam" id="PF01323">
    <property type="entry name" value="DSBA"/>
    <property type="match status" value="1"/>
</dbReference>
<dbReference type="InterPro" id="IPR001853">
    <property type="entry name" value="DSBA-like_thioredoxin_dom"/>
</dbReference>
<protein>
    <recommendedName>
        <fullName evidence="1">DSBA-like thioredoxin domain-containing protein</fullName>
    </recommendedName>
</protein>
<dbReference type="EMBL" id="CP046147">
    <property type="protein sequence ID" value="WFG39418.1"/>
    <property type="molecule type" value="Genomic_DNA"/>
</dbReference>
<organism evidence="3 4">
    <name type="scientific">Candidatus Lucifugimonas marina</name>
    <dbReference type="NCBI Taxonomy" id="3038979"/>
    <lineage>
        <taxon>Bacteria</taxon>
        <taxon>Bacillati</taxon>
        <taxon>Chloroflexota</taxon>
        <taxon>Dehalococcoidia</taxon>
        <taxon>SAR202 cluster</taxon>
        <taxon>Candidatus Lucifugimonadales</taxon>
        <taxon>Candidatus Lucifugimonadaceae</taxon>
        <taxon>Candidatus Lucifugimonas</taxon>
    </lineage>
</organism>
<dbReference type="InterPro" id="IPR036249">
    <property type="entry name" value="Thioredoxin-like_sf"/>
</dbReference>
<evidence type="ECO:0000259" key="1">
    <source>
        <dbReference type="Pfam" id="PF01323"/>
    </source>
</evidence>
<feature type="domain" description="DSBA-like thioredoxin" evidence="1">
    <location>
        <begin position="50"/>
        <end position="134"/>
    </location>
</feature>
<evidence type="ECO:0000313" key="3">
    <source>
        <dbReference type="EMBL" id="WFG39418.1"/>
    </source>
</evidence>
<dbReference type="Proteomes" id="UP001321249">
    <property type="component" value="Unassembled WGS sequence"/>
</dbReference>
<reference evidence="3" key="2">
    <citation type="journal article" date="2023" name="Nat. Commun.">
        <title>Cultivation of marine bacteria of the SAR202 clade.</title>
        <authorList>
            <person name="Lim Y."/>
            <person name="Seo J.H."/>
            <person name="Giovannoni S.J."/>
            <person name="Kang I."/>
            <person name="Cho J.C."/>
        </authorList>
    </citation>
    <scope>NUCLEOTIDE SEQUENCE</scope>
    <source>
        <strain evidence="3">JH1073</strain>
    </source>
</reference>
<dbReference type="EMBL" id="WMBE01000001">
    <property type="protein sequence ID" value="MDG0865849.1"/>
    <property type="molecule type" value="Genomic_DNA"/>
</dbReference>
<gene>
    <name evidence="2" type="ORF">GKO46_02025</name>
    <name evidence="3" type="ORF">GKO48_07235</name>
</gene>
<dbReference type="AlphaFoldDB" id="A0AAJ5ZDU5"/>
<evidence type="ECO:0000313" key="5">
    <source>
        <dbReference type="Proteomes" id="UP001321249"/>
    </source>
</evidence>
<accession>A0AAJ5ZDU5</accession>
<sequence length="182" mass="20604">MKDELGDDLEINWRSFALEQVNSKEGDDWKAWEQGSDYVSRGLWPLRGGIAARAQGTEAHNDYMEKILHAKHVDREDVRTREAVLEIASKAQLDIEKFTEVLDDPASLAQIGSDHEEALTHGVFGTPTFVFEDGTSAFLKMFTPPEDEAMSAFRDFMGIASSRKYFGELKRPQPPWPRNAKD</sequence>
<dbReference type="Proteomes" id="UP001219901">
    <property type="component" value="Chromosome"/>
</dbReference>
<evidence type="ECO:0000313" key="2">
    <source>
        <dbReference type="EMBL" id="MDG0865849.1"/>
    </source>
</evidence>
<evidence type="ECO:0000313" key="4">
    <source>
        <dbReference type="Proteomes" id="UP001219901"/>
    </source>
</evidence>
<dbReference type="Gene3D" id="3.40.30.10">
    <property type="entry name" value="Glutaredoxin"/>
    <property type="match status" value="1"/>
</dbReference>
<dbReference type="SUPFAM" id="SSF52833">
    <property type="entry name" value="Thioredoxin-like"/>
    <property type="match status" value="1"/>
</dbReference>
<reference evidence="4" key="3">
    <citation type="submission" date="2023-06" db="EMBL/GenBank/DDBJ databases">
        <title>Pangenomics reveal diversification of enzyme families and niche specialization in globally abundant SAR202 bacteria.</title>
        <authorList>
            <person name="Saw J.H.W."/>
        </authorList>
    </citation>
    <scope>NUCLEOTIDE SEQUENCE [LARGE SCALE GENOMIC DNA]</scope>
    <source>
        <strain evidence="4">JH1073</strain>
    </source>
</reference>
<proteinExistence type="predicted"/>